<keyword evidence="2" id="KW-1185">Reference proteome</keyword>
<accession>A0A0B7FS70</accession>
<dbReference type="AlphaFoldDB" id="A0A0B7FS70"/>
<sequence length="426" mass="47290">MESVSPKLESFQTTPASIGDISSEFCDIESVVSLGDNALPSGDVNDRKVPTVNPEFAFQDGSIEIRTIDQAFWVHEYHMNKFSVLAAIIQKAKGSIRDSGCRTVLVCEPKILGTDIYNALKVIYTSHLDGIPDFDSNIIISALRIASTLEFPGLRNFAISKLEGMVLSAIQRIQLSDEFSLPSLEMPAFIELCNRAEPITLVEADILGTSRFVEIARIRETQRLHQAAKLVENILPKLLESTQLRSSTGTEYARDGPDYCSGRSQLPSCNCRYINSGLSQKLKRCDVHKVAPRVLQEGEKLLQERNELLERLDTIQSYVTCSLEQVGIPLNSEELDLRTELSNASWVRKERVANPVVEAANEPVSQPVARSVEEVVAEAIEVPTFKSSAQESVDVSFEEPLECACEETLECVFEEPLECTFEVSPQ</sequence>
<name>A0A0B7FS70_THACB</name>
<dbReference type="Proteomes" id="UP000059188">
    <property type="component" value="Unassembled WGS sequence"/>
</dbReference>
<reference evidence="1 2" key="1">
    <citation type="submission" date="2014-11" db="EMBL/GenBank/DDBJ databases">
        <authorList>
            <person name="Wibberg Daniel"/>
        </authorList>
    </citation>
    <scope>NUCLEOTIDE SEQUENCE [LARGE SCALE GENOMIC DNA]</scope>
    <source>
        <strain evidence="1">Rhizoctonia solani AG1-IB 7/3/14</strain>
    </source>
</reference>
<evidence type="ECO:0000313" key="2">
    <source>
        <dbReference type="Proteomes" id="UP000059188"/>
    </source>
</evidence>
<gene>
    <name evidence="1" type="ORF">RSOLAG1IB_04065</name>
</gene>
<dbReference type="OrthoDB" id="2367075at2759"/>
<dbReference type="EMBL" id="LN679104">
    <property type="protein sequence ID" value="CEL60826.1"/>
    <property type="molecule type" value="Genomic_DNA"/>
</dbReference>
<evidence type="ECO:0000313" key="1">
    <source>
        <dbReference type="EMBL" id="CEL60826.1"/>
    </source>
</evidence>
<proteinExistence type="predicted"/>
<dbReference type="STRING" id="1108050.A0A0B7FS70"/>
<organism evidence="1 2">
    <name type="scientific">Thanatephorus cucumeris (strain AG1-IB / isolate 7/3/14)</name>
    <name type="common">Lettuce bottom rot fungus</name>
    <name type="synonym">Rhizoctonia solani</name>
    <dbReference type="NCBI Taxonomy" id="1108050"/>
    <lineage>
        <taxon>Eukaryota</taxon>
        <taxon>Fungi</taxon>
        <taxon>Dikarya</taxon>
        <taxon>Basidiomycota</taxon>
        <taxon>Agaricomycotina</taxon>
        <taxon>Agaricomycetes</taxon>
        <taxon>Cantharellales</taxon>
        <taxon>Ceratobasidiaceae</taxon>
        <taxon>Rhizoctonia</taxon>
        <taxon>Rhizoctonia solani AG-1</taxon>
    </lineage>
</organism>
<evidence type="ECO:0008006" key="3">
    <source>
        <dbReference type="Google" id="ProtNLM"/>
    </source>
</evidence>
<protein>
    <recommendedName>
        <fullName evidence="3">BTB domain-containing protein</fullName>
    </recommendedName>
</protein>